<keyword evidence="4" id="KW-1185">Reference proteome</keyword>
<sequence length="344" mass="37642">MDIAQYISDLLNEHNEVSLPGIGTFFKRNVNAQYNADEGLYYPPSRKIDYKSEEGSDSTLVQHIVNSKHISESSAMYFVERFCDNLRKNLDKDSKVTISPLGTLFKKQSGYALEQSELQSSLEHFGLKPVKEFQFSGEHSIGTAASTATDLSEPEAESAPSGSKGVFIILGILLVLGILTGLAYYFYPQYFKNLSLPGSKAPSKKTAPLPLPQTDSLEESEALADTILKNLEREGLHGAEVEKAPDTLNISTTASAADTLKTPALPSKTYEVIVASFGLKKEAENSIKNLRKAGIDAKVVVDTKKPKYKVSIGGFPTMQAANKEKLRIQKGVNKDAWILTVTNK</sequence>
<dbReference type="EMBL" id="JBHUHZ010000001">
    <property type="protein sequence ID" value="MFD2162824.1"/>
    <property type="molecule type" value="Genomic_DNA"/>
</dbReference>
<gene>
    <name evidence="3" type="ORF">ACFSJU_10515</name>
</gene>
<dbReference type="InterPro" id="IPR007730">
    <property type="entry name" value="SPOR-like_dom"/>
</dbReference>
<dbReference type="Pfam" id="PF05036">
    <property type="entry name" value="SPOR"/>
    <property type="match status" value="1"/>
</dbReference>
<protein>
    <submittedName>
        <fullName evidence="3">SPOR domain-containing protein</fullName>
    </submittedName>
</protein>
<evidence type="ECO:0000313" key="3">
    <source>
        <dbReference type="EMBL" id="MFD2162824.1"/>
    </source>
</evidence>
<evidence type="ECO:0000256" key="1">
    <source>
        <dbReference type="SAM" id="Phobius"/>
    </source>
</evidence>
<dbReference type="Proteomes" id="UP001597387">
    <property type="component" value="Unassembled WGS sequence"/>
</dbReference>
<dbReference type="Gene3D" id="3.30.70.1070">
    <property type="entry name" value="Sporulation related repeat"/>
    <property type="match status" value="1"/>
</dbReference>
<proteinExistence type="predicted"/>
<dbReference type="InterPro" id="IPR040495">
    <property type="entry name" value="HU-CCDC81_bac_1"/>
</dbReference>
<dbReference type="InterPro" id="IPR036680">
    <property type="entry name" value="SPOR-like_sf"/>
</dbReference>
<dbReference type="SUPFAM" id="SSF110997">
    <property type="entry name" value="Sporulation related repeat"/>
    <property type="match status" value="1"/>
</dbReference>
<organism evidence="3 4">
    <name type="scientific">Paradesertivirga mongoliensis</name>
    <dbReference type="NCBI Taxonomy" id="2100740"/>
    <lineage>
        <taxon>Bacteria</taxon>
        <taxon>Pseudomonadati</taxon>
        <taxon>Bacteroidota</taxon>
        <taxon>Sphingobacteriia</taxon>
        <taxon>Sphingobacteriales</taxon>
        <taxon>Sphingobacteriaceae</taxon>
        <taxon>Paradesertivirga</taxon>
    </lineage>
</organism>
<dbReference type="Pfam" id="PF18174">
    <property type="entry name" value="HU-CCDC81_bac_1"/>
    <property type="match status" value="1"/>
</dbReference>
<name>A0ABW4ZLS3_9SPHI</name>
<keyword evidence="1" id="KW-0812">Transmembrane</keyword>
<keyword evidence="1" id="KW-0472">Membrane</keyword>
<evidence type="ECO:0000259" key="2">
    <source>
        <dbReference type="PROSITE" id="PS51724"/>
    </source>
</evidence>
<dbReference type="RefSeq" id="WP_255902859.1">
    <property type="nucleotide sequence ID" value="NZ_JAFMZO010000003.1"/>
</dbReference>
<evidence type="ECO:0000313" key="4">
    <source>
        <dbReference type="Proteomes" id="UP001597387"/>
    </source>
</evidence>
<reference evidence="4" key="1">
    <citation type="journal article" date="2019" name="Int. J. Syst. Evol. Microbiol.">
        <title>The Global Catalogue of Microorganisms (GCM) 10K type strain sequencing project: providing services to taxonomists for standard genome sequencing and annotation.</title>
        <authorList>
            <consortium name="The Broad Institute Genomics Platform"/>
            <consortium name="The Broad Institute Genome Sequencing Center for Infectious Disease"/>
            <person name="Wu L."/>
            <person name="Ma J."/>
        </authorList>
    </citation>
    <scope>NUCLEOTIDE SEQUENCE [LARGE SCALE GENOMIC DNA]</scope>
    <source>
        <strain evidence="4">KCTC 42217</strain>
    </source>
</reference>
<comment type="caution">
    <text evidence="3">The sequence shown here is derived from an EMBL/GenBank/DDBJ whole genome shotgun (WGS) entry which is preliminary data.</text>
</comment>
<keyword evidence="1" id="KW-1133">Transmembrane helix</keyword>
<accession>A0ABW4ZLS3</accession>
<dbReference type="PROSITE" id="PS51724">
    <property type="entry name" value="SPOR"/>
    <property type="match status" value="1"/>
</dbReference>
<feature type="domain" description="SPOR" evidence="2">
    <location>
        <begin position="264"/>
        <end position="341"/>
    </location>
</feature>
<feature type="transmembrane region" description="Helical" evidence="1">
    <location>
        <begin position="166"/>
        <end position="187"/>
    </location>
</feature>